<proteinExistence type="predicted"/>
<protein>
    <submittedName>
        <fullName evidence="1">Uncharacterized protein</fullName>
    </submittedName>
</protein>
<dbReference type="RefSeq" id="YP_010052453.1">
    <property type="nucleotide sequence ID" value="NC_054458.1"/>
</dbReference>
<dbReference type="GeneID" id="64408822"/>
<reference evidence="1 2" key="1">
    <citation type="submission" date="2018-02" db="EMBL/GenBank/DDBJ databases">
        <title>Isolation, characterization and comparative genomics of Xanthomonas oryzae pv. oryzae bacteriophages.</title>
        <authorList>
            <person name="Varga I."/>
            <person name="Molnar J."/>
            <person name="Gazdag A."/>
            <person name="Szucs D."/>
            <person name="Doffkay Z."/>
            <person name="Valappil S.K."/>
            <person name="Papp S."/>
            <person name="Pinter R."/>
            <person name="Vera Cruz C.M."/>
            <person name="Ricardo O."/>
            <person name="Vizi T."/>
            <person name="Schneider G."/>
            <person name="Rakhely G."/>
            <person name="Kovacs T."/>
        </authorList>
    </citation>
    <scope>NUCLEOTIDE SEQUENCE [LARGE SCALE GENOMIC DNA]</scope>
</reference>
<evidence type="ECO:0000313" key="2">
    <source>
        <dbReference type="Proteomes" id="UP000289438"/>
    </source>
</evidence>
<evidence type="ECO:0000313" key="1">
    <source>
        <dbReference type="EMBL" id="AVO23687.1"/>
    </source>
</evidence>
<sequence length="126" mass="14623">MSEMFDLVELKHNARISAAKRSEWVYLRRYSGPTVRRYIATRKPTATELAHTFFFTEDFAEEAACSMPYARRQLTALARAGFVENRQTAGGANAWFFCDSEDTELIGRRIIKKLRREGLVFDDYKI</sequence>
<name>A0A3S7I5Z8_9CAUD</name>
<keyword evidence="2" id="KW-1185">Reference proteome</keyword>
<accession>A0A3S7I5Z8</accession>
<dbReference type="Proteomes" id="UP000289438">
    <property type="component" value="Segment"/>
</dbReference>
<organism evidence="1 2">
    <name type="scientific">Xanthomonas phage XPP1</name>
    <dbReference type="NCBI Taxonomy" id="2099853"/>
    <lineage>
        <taxon>Viruses</taxon>
        <taxon>Duplodnaviria</taxon>
        <taxon>Heunggongvirae</taxon>
        <taxon>Uroviricota</taxon>
        <taxon>Caudoviricetes</taxon>
        <taxon>Kantovirinae</taxon>
        <taxon>Tsukubavirus</taxon>
        <taxon>Tsukubavirus XPP1</taxon>
    </lineage>
</organism>
<dbReference type="EMBL" id="MG944227">
    <property type="protein sequence ID" value="AVO23687.1"/>
    <property type="molecule type" value="Genomic_DNA"/>
</dbReference>
<dbReference type="KEGG" id="vg:64408822"/>